<sequence>LEAILELGLGTILRPELGTILEPGLGATLEPRPEMINLILIDRSNGGLPKNVIPDFLGSFLIELCRLEV</sequence>
<proteinExistence type="predicted"/>
<accession>A0A915HZB2</accession>
<dbReference type="AlphaFoldDB" id="A0A915HZB2"/>
<protein>
    <submittedName>
        <fullName evidence="2">LysR family transcriptional regulator</fullName>
    </submittedName>
</protein>
<evidence type="ECO:0000313" key="2">
    <source>
        <dbReference type="WBParaSite" id="nRc.2.0.1.t06778-RA"/>
    </source>
</evidence>
<name>A0A915HZB2_ROMCU</name>
<keyword evidence="1" id="KW-1185">Reference proteome</keyword>
<evidence type="ECO:0000313" key="1">
    <source>
        <dbReference type="Proteomes" id="UP000887565"/>
    </source>
</evidence>
<organism evidence="1 2">
    <name type="scientific">Romanomermis culicivorax</name>
    <name type="common">Nematode worm</name>
    <dbReference type="NCBI Taxonomy" id="13658"/>
    <lineage>
        <taxon>Eukaryota</taxon>
        <taxon>Metazoa</taxon>
        <taxon>Ecdysozoa</taxon>
        <taxon>Nematoda</taxon>
        <taxon>Enoplea</taxon>
        <taxon>Dorylaimia</taxon>
        <taxon>Mermithida</taxon>
        <taxon>Mermithoidea</taxon>
        <taxon>Mermithidae</taxon>
        <taxon>Romanomermis</taxon>
    </lineage>
</organism>
<dbReference type="Proteomes" id="UP000887565">
    <property type="component" value="Unplaced"/>
</dbReference>
<dbReference type="WBParaSite" id="nRc.2.0.1.t06778-RA">
    <property type="protein sequence ID" value="nRc.2.0.1.t06778-RA"/>
    <property type="gene ID" value="nRc.2.0.1.g06778"/>
</dbReference>
<reference evidence="2" key="1">
    <citation type="submission" date="2022-11" db="UniProtKB">
        <authorList>
            <consortium name="WormBaseParasite"/>
        </authorList>
    </citation>
    <scope>IDENTIFICATION</scope>
</reference>